<evidence type="ECO:0008006" key="3">
    <source>
        <dbReference type="Google" id="ProtNLM"/>
    </source>
</evidence>
<reference evidence="1 2" key="1">
    <citation type="submission" date="2013-08" db="EMBL/GenBank/DDBJ databases">
        <authorList>
            <person name="Huang J."/>
            <person name="Wang G."/>
        </authorList>
    </citation>
    <scope>NUCLEOTIDE SEQUENCE [LARGE SCALE GENOMIC DNA]</scope>
    <source>
        <strain evidence="1 2">JSM 072002</strain>
    </source>
</reference>
<comment type="caution">
    <text evidence="1">The sequence shown here is derived from an EMBL/GenBank/DDBJ whole genome shotgun (WGS) entry which is preliminary data.</text>
</comment>
<accession>A0A0A5GBU9</accession>
<organism evidence="1 2">
    <name type="scientific">Pontibacillus litoralis JSM 072002</name>
    <dbReference type="NCBI Taxonomy" id="1385512"/>
    <lineage>
        <taxon>Bacteria</taxon>
        <taxon>Bacillati</taxon>
        <taxon>Bacillota</taxon>
        <taxon>Bacilli</taxon>
        <taxon>Bacillales</taxon>
        <taxon>Bacillaceae</taxon>
        <taxon>Pontibacillus</taxon>
    </lineage>
</organism>
<dbReference type="Proteomes" id="UP000030401">
    <property type="component" value="Unassembled WGS sequence"/>
</dbReference>
<keyword evidence="2" id="KW-1185">Reference proteome</keyword>
<dbReference type="eggNOG" id="ENOG5032UYM">
    <property type="taxonomic scope" value="Bacteria"/>
</dbReference>
<name>A0A0A5GBU9_9BACI</name>
<gene>
    <name evidence="1" type="ORF">N784_07825</name>
</gene>
<sequence length="145" mass="16886">MSEGKLDPSVKEFKAFVQQHPKMVEVVRKKNETWQSYYEKWVLLGEDDEYWNDFKGEVGAEKLVEDNAEPTKQTNQQADQDSENQLFTQFMNLIENVDLNKVEGHIHQLSSAIDNVQVLVNQFQDMKSSGISKQQKRSPFQFGRD</sequence>
<dbReference type="AlphaFoldDB" id="A0A0A5GBU9"/>
<dbReference type="RefSeq" id="WP_036832230.1">
    <property type="nucleotide sequence ID" value="NZ_AVPG01000002.1"/>
</dbReference>
<dbReference type="EMBL" id="AVPG01000002">
    <property type="protein sequence ID" value="KGX88570.1"/>
    <property type="molecule type" value="Genomic_DNA"/>
</dbReference>
<dbReference type="InterPro" id="IPR025953">
    <property type="entry name" value="YlbD_coat"/>
</dbReference>
<evidence type="ECO:0000313" key="2">
    <source>
        <dbReference type="Proteomes" id="UP000030401"/>
    </source>
</evidence>
<dbReference type="STRING" id="1385512.N784_07825"/>
<evidence type="ECO:0000313" key="1">
    <source>
        <dbReference type="EMBL" id="KGX88570.1"/>
    </source>
</evidence>
<dbReference type="Pfam" id="PF14071">
    <property type="entry name" value="YlbD_coat"/>
    <property type="match status" value="1"/>
</dbReference>
<protein>
    <recommendedName>
        <fullName evidence="3">Coat protein</fullName>
    </recommendedName>
</protein>
<proteinExistence type="predicted"/>